<name>A0A7W7RLD7_9ACTN</name>
<evidence type="ECO:0000313" key="4">
    <source>
        <dbReference type="Proteomes" id="UP000523007"/>
    </source>
</evidence>
<feature type="compositionally biased region" description="Basic and acidic residues" evidence="1">
    <location>
        <begin position="35"/>
        <end position="49"/>
    </location>
</feature>
<protein>
    <submittedName>
        <fullName evidence="3">Uncharacterized protein</fullName>
    </submittedName>
</protein>
<dbReference type="AlphaFoldDB" id="A0A7W7RLD7"/>
<keyword evidence="2" id="KW-0812">Transmembrane</keyword>
<keyword evidence="2" id="KW-1133">Transmembrane helix</keyword>
<keyword evidence="4" id="KW-1185">Reference proteome</keyword>
<evidence type="ECO:0000256" key="1">
    <source>
        <dbReference type="SAM" id="MobiDB-lite"/>
    </source>
</evidence>
<evidence type="ECO:0000256" key="2">
    <source>
        <dbReference type="SAM" id="Phobius"/>
    </source>
</evidence>
<feature type="transmembrane region" description="Helical" evidence="2">
    <location>
        <begin position="6"/>
        <end position="24"/>
    </location>
</feature>
<dbReference type="EMBL" id="JACHJT010000001">
    <property type="protein sequence ID" value="MBB4934119.1"/>
    <property type="molecule type" value="Genomic_DNA"/>
</dbReference>
<sequence>MDDPRREFIALLAAVIYPAGVQFLKRLRTRLKMRDPLLKATRQETKSDTDPPDQSA</sequence>
<reference evidence="3 4" key="1">
    <citation type="submission" date="2020-08" db="EMBL/GenBank/DDBJ databases">
        <title>Sequencing the genomes of 1000 actinobacteria strains.</title>
        <authorList>
            <person name="Klenk H.-P."/>
        </authorList>
    </citation>
    <scope>NUCLEOTIDE SEQUENCE [LARGE SCALE GENOMIC DNA]</scope>
    <source>
        <strain evidence="3 4">DSM 102030</strain>
    </source>
</reference>
<keyword evidence="2" id="KW-0472">Membrane</keyword>
<proteinExistence type="predicted"/>
<comment type="caution">
    <text evidence="3">The sequence shown here is derived from an EMBL/GenBank/DDBJ whole genome shotgun (WGS) entry which is preliminary data.</text>
</comment>
<evidence type="ECO:0000313" key="3">
    <source>
        <dbReference type="EMBL" id="MBB4934119.1"/>
    </source>
</evidence>
<dbReference type="Proteomes" id="UP000523007">
    <property type="component" value="Unassembled WGS sequence"/>
</dbReference>
<gene>
    <name evidence="3" type="ORF">F4561_004939</name>
</gene>
<accession>A0A7W7RLD7</accession>
<organism evidence="3 4">
    <name type="scientific">Lipingzhangella halophila</name>
    <dbReference type="NCBI Taxonomy" id="1783352"/>
    <lineage>
        <taxon>Bacteria</taxon>
        <taxon>Bacillati</taxon>
        <taxon>Actinomycetota</taxon>
        <taxon>Actinomycetes</taxon>
        <taxon>Streptosporangiales</taxon>
        <taxon>Nocardiopsidaceae</taxon>
        <taxon>Lipingzhangella</taxon>
    </lineage>
</organism>
<feature type="region of interest" description="Disordered" evidence="1">
    <location>
        <begin position="35"/>
        <end position="56"/>
    </location>
</feature>